<gene>
    <name evidence="9" type="ORF">B8X00_01135</name>
</gene>
<dbReference type="AlphaFoldDB" id="A0A269Y3U6"/>
<feature type="domain" description="PBP" evidence="8">
    <location>
        <begin position="65"/>
        <end position="332"/>
    </location>
</feature>
<accession>A0A269Y3U6</accession>
<dbReference type="InterPro" id="IPR005673">
    <property type="entry name" value="ABC_phos-bd_PstS"/>
</dbReference>
<evidence type="ECO:0000256" key="4">
    <source>
        <dbReference type="ARBA" id="ARBA00021889"/>
    </source>
</evidence>
<dbReference type="GO" id="GO:0042301">
    <property type="term" value="F:phosphate ion binding"/>
    <property type="evidence" value="ECO:0007669"/>
    <property type="project" value="InterPro"/>
</dbReference>
<reference evidence="9 10" key="1">
    <citation type="submission" date="2017-04" db="EMBL/GenBank/DDBJ databases">
        <title>Kefir bacterial isolates.</title>
        <authorList>
            <person name="Kim Y."/>
            <person name="Blasche S."/>
            <person name="Patil K.R."/>
        </authorList>
    </citation>
    <scope>NUCLEOTIDE SEQUENCE [LARGE SCALE GENOMIC DNA]</scope>
    <source>
        <strain evidence="9 10">KR</strain>
    </source>
</reference>
<dbReference type="PIRSF" id="PIRSF002756">
    <property type="entry name" value="PstS"/>
    <property type="match status" value="1"/>
</dbReference>
<dbReference type="InterPro" id="IPR024370">
    <property type="entry name" value="PBP_domain"/>
</dbReference>
<dbReference type="NCBIfam" id="TIGR00975">
    <property type="entry name" value="3a0107s03"/>
    <property type="match status" value="1"/>
</dbReference>
<comment type="function">
    <text evidence="1 7">Part of the ABC transporter complex PstSACB involved in phosphate import.</text>
</comment>
<sequence>MPNSKLYPSVLWLLSAKQPGLSCAKGRLRQKEQVMACYSPAHVSRWVKAGFAAVLLCGGFALPYAARADEITGAGSSFAAPLYQAWSAAAPSGVDVRVNYQTIGSGAGQNQILAGTVDFGASDAPMGHARLVAGGLVQVPTAIGGVVVTANVPGVADGALRLSGPVLAAIYAGTITQWNDARIAALNPGVKLPDQVIAPLHRADGSGTTYVFTDYLAHVSPEWKIGVGKGTSVAWPVGAGARGNDGIAAYVQNTAGSIGYLEYAYAARNHLALVQMQNHDGFFVSPSATSFAQAAQSAQWDEADLTAALSDVEGAQSWPIITTTYVLFPVTATADNQGQAVRRFFRWGLVGGEAVTGQLDYVPLPEQIRARVLRRLGGE</sequence>
<dbReference type="GO" id="GO:0043190">
    <property type="term" value="C:ATP-binding cassette (ABC) transporter complex"/>
    <property type="evidence" value="ECO:0007669"/>
    <property type="project" value="InterPro"/>
</dbReference>
<dbReference type="Gene3D" id="3.40.190.10">
    <property type="entry name" value="Periplasmic binding protein-like II"/>
    <property type="match status" value="2"/>
</dbReference>
<dbReference type="Proteomes" id="UP000216151">
    <property type="component" value="Unassembled WGS sequence"/>
</dbReference>
<keyword evidence="5 7" id="KW-0813">Transport</keyword>
<evidence type="ECO:0000313" key="9">
    <source>
        <dbReference type="EMBL" id="PAK79336.1"/>
    </source>
</evidence>
<organism evidence="9 10">
    <name type="scientific">Acetobacter fabarum</name>
    <dbReference type="NCBI Taxonomy" id="483199"/>
    <lineage>
        <taxon>Bacteria</taxon>
        <taxon>Pseudomonadati</taxon>
        <taxon>Pseudomonadota</taxon>
        <taxon>Alphaproteobacteria</taxon>
        <taxon>Acetobacterales</taxon>
        <taxon>Acetobacteraceae</taxon>
        <taxon>Acetobacter</taxon>
    </lineage>
</organism>
<keyword evidence="10" id="KW-1185">Reference proteome</keyword>
<dbReference type="CDD" id="cd13565">
    <property type="entry name" value="PBP2_PstS"/>
    <property type="match status" value="1"/>
</dbReference>
<dbReference type="EMBL" id="NCXK01000001">
    <property type="protein sequence ID" value="PAK79336.1"/>
    <property type="molecule type" value="Genomic_DNA"/>
</dbReference>
<name>A0A269Y3U6_9PROT</name>
<keyword evidence="6 7" id="KW-0592">Phosphate transport</keyword>
<dbReference type="PANTHER" id="PTHR42996">
    <property type="entry name" value="PHOSPHATE-BINDING PROTEIN PSTS"/>
    <property type="match status" value="1"/>
</dbReference>
<evidence type="ECO:0000256" key="3">
    <source>
        <dbReference type="ARBA" id="ARBA00011529"/>
    </source>
</evidence>
<evidence type="ECO:0000256" key="7">
    <source>
        <dbReference type="PIRNR" id="PIRNR002756"/>
    </source>
</evidence>
<comment type="subunit">
    <text evidence="3 7">The complex is composed of two ATP-binding proteins (PstB), two transmembrane proteins (PstC and PstA) and a solute-binding protein (PstS).</text>
</comment>
<dbReference type="PANTHER" id="PTHR42996:SF1">
    <property type="entry name" value="PHOSPHATE-BINDING PROTEIN PSTS"/>
    <property type="match status" value="1"/>
</dbReference>
<evidence type="ECO:0000256" key="6">
    <source>
        <dbReference type="ARBA" id="ARBA00022592"/>
    </source>
</evidence>
<protein>
    <recommendedName>
        <fullName evidence="4 7">Phosphate-binding protein PstS</fullName>
    </recommendedName>
</protein>
<comment type="caution">
    <text evidence="9">The sequence shown here is derived from an EMBL/GenBank/DDBJ whole genome shotgun (WGS) entry which is preliminary data.</text>
</comment>
<dbReference type="SUPFAM" id="SSF53850">
    <property type="entry name" value="Periplasmic binding protein-like II"/>
    <property type="match status" value="1"/>
</dbReference>
<evidence type="ECO:0000256" key="5">
    <source>
        <dbReference type="ARBA" id="ARBA00022448"/>
    </source>
</evidence>
<proteinExistence type="inferred from homology"/>
<evidence type="ECO:0000259" key="8">
    <source>
        <dbReference type="Pfam" id="PF12849"/>
    </source>
</evidence>
<evidence type="ECO:0000256" key="1">
    <source>
        <dbReference type="ARBA" id="ARBA00002841"/>
    </source>
</evidence>
<dbReference type="InterPro" id="IPR050962">
    <property type="entry name" value="Phosphate-bind_PstS"/>
</dbReference>
<evidence type="ECO:0000313" key="10">
    <source>
        <dbReference type="Proteomes" id="UP000216151"/>
    </source>
</evidence>
<dbReference type="Pfam" id="PF12849">
    <property type="entry name" value="PBP_like_2"/>
    <property type="match status" value="1"/>
</dbReference>
<evidence type="ECO:0000256" key="2">
    <source>
        <dbReference type="ARBA" id="ARBA00008725"/>
    </source>
</evidence>
<dbReference type="NCBIfam" id="NF008171">
    <property type="entry name" value="PRK10918.1"/>
    <property type="match status" value="1"/>
</dbReference>
<dbReference type="GO" id="GO:0035435">
    <property type="term" value="P:phosphate ion transmembrane transport"/>
    <property type="evidence" value="ECO:0007669"/>
    <property type="project" value="InterPro"/>
</dbReference>
<comment type="similarity">
    <text evidence="2 7">Belongs to the PstS family.</text>
</comment>